<dbReference type="InterPro" id="IPR054708">
    <property type="entry name" value="MTPAP-like_central"/>
</dbReference>
<dbReference type="Gramene" id="OMERI01G34150.1">
    <property type="protein sequence ID" value="OMERI01G34150.1"/>
    <property type="gene ID" value="OMERI01G34150"/>
</dbReference>
<dbReference type="Pfam" id="PF22600">
    <property type="entry name" value="MTPAP-like_central"/>
    <property type="match status" value="1"/>
</dbReference>
<feature type="domain" description="Poly(A) RNA polymerase mitochondrial-like central palm" evidence="1">
    <location>
        <begin position="20"/>
        <end position="146"/>
    </location>
</feature>
<accession>A0A0E0CA89</accession>
<dbReference type="AlphaFoldDB" id="A0A0E0CA89"/>
<dbReference type="GO" id="GO:0031123">
    <property type="term" value="P:RNA 3'-end processing"/>
    <property type="evidence" value="ECO:0007669"/>
    <property type="project" value="TreeGrafter"/>
</dbReference>
<dbReference type="PANTHER" id="PTHR12271:SF123">
    <property type="entry name" value="PROTEIN HESO1"/>
    <property type="match status" value="1"/>
</dbReference>
<dbReference type="eggNOG" id="KOG2277">
    <property type="taxonomic scope" value="Eukaryota"/>
</dbReference>
<dbReference type="Proteomes" id="UP000008021">
    <property type="component" value="Chromosome 1"/>
</dbReference>
<organism evidence="2">
    <name type="scientific">Oryza meridionalis</name>
    <dbReference type="NCBI Taxonomy" id="40149"/>
    <lineage>
        <taxon>Eukaryota</taxon>
        <taxon>Viridiplantae</taxon>
        <taxon>Streptophyta</taxon>
        <taxon>Embryophyta</taxon>
        <taxon>Tracheophyta</taxon>
        <taxon>Spermatophyta</taxon>
        <taxon>Magnoliopsida</taxon>
        <taxon>Liliopsida</taxon>
        <taxon>Poales</taxon>
        <taxon>Poaceae</taxon>
        <taxon>BOP clade</taxon>
        <taxon>Oryzoideae</taxon>
        <taxon>Oryzeae</taxon>
        <taxon>Oryzinae</taxon>
        <taxon>Oryza</taxon>
    </lineage>
</organism>
<dbReference type="InterPro" id="IPR043519">
    <property type="entry name" value="NT_sf"/>
</dbReference>
<protein>
    <recommendedName>
        <fullName evidence="1">Poly(A) RNA polymerase mitochondrial-like central palm domain-containing protein</fullName>
    </recommendedName>
</protein>
<dbReference type="STRING" id="40149.A0A0E0CA89"/>
<proteinExistence type="predicted"/>
<dbReference type="SUPFAM" id="SSF81631">
    <property type="entry name" value="PAP/OAS1 substrate-binding domain"/>
    <property type="match status" value="1"/>
</dbReference>
<sequence length="499" mass="57146">MRDFRMSIWRVPNYDVLEKCTEDILSLIKPVEGDRNKRLYAIQELADTIYSAGALRGASVKPFGSFVSQLYAKSAVQCLESPYKRKKKDTLREVRRALQKRGIARHMEFIPNARVPVLQYVSNQYGISCDISISNYPGRIKSKIFYWINTLDDRFGDMVLLVKEWAKAQNINDPKNGTLNSYSLCLLVLFHFQTCEPAILPPLKEIYEGNIVEDISGRAYYNEKHLDEVCSINIERIRRQNMGRRNQSSLSRLLASFFHKFFRIDALSNKVISTYTGRLERIKDNPRWMDKSYSLFVEDPFEKPDNAARAVGSFEFQDIVNAFSNASNKFVSDAHALTDRNELLSLLCTPDVGSKLLNMWRLTHTMITSQPEEEAGQVRVHMGILPTGKLQCITRTIIIHRHIARSGKQQFITRTINRRMLQGAKQEISTRTPSVARRTHHTVIQMGELQLHGMSQFLDDSRMENGINALRPASSCGKGTRHQHQLIITVGLRIATGYL</sequence>
<reference evidence="2" key="2">
    <citation type="submission" date="2018-05" db="EMBL/GenBank/DDBJ databases">
        <title>OmerRS3 (Oryza meridionalis Reference Sequence Version 3).</title>
        <authorList>
            <person name="Zhang J."/>
            <person name="Kudrna D."/>
            <person name="Lee S."/>
            <person name="Talag J."/>
            <person name="Welchert J."/>
            <person name="Wing R.A."/>
        </authorList>
    </citation>
    <scope>NUCLEOTIDE SEQUENCE [LARGE SCALE GENOMIC DNA]</scope>
    <source>
        <strain evidence="2">cv. OR44</strain>
    </source>
</reference>
<dbReference type="SUPFAM" id="SSF81301">
    <property type="entry name" value="Nucleotidyltransferase"/>
    <property type="match status" value="1"/>
</dbReference>
<dbReference type="Gene3D" id="3.30.460.10">
    <property type="entry name" value="Beta Polymerase, domain 2"/>
    <property type="match status" value="1"/>
</dbReference>
<evidence type="ECO:0000259" key="1">
    <source>
        <dbReference type="Pfam" id="PF22600"/>
    </source>
</evidence>
<name>A0A0E0CA89_9ORYZ</name>
<dbReference type="Gene3D" id="1.10.1410.10">
    <property type="match status" value="1"/>
</dbReference>
<dbReference type="CDD" id="cd05402">
    <property type="entry name" value="NT_PAP_TUTase"/>
    <property type="match status" value="1"/>
</dbReference>
<dbReference type="EnsemblPlants" id="OMERI01G34150.1">
    <property type="protein sequence ID" value="OMERI01G34150.1"/>
    <property type="gene ID" value="OMERI01G34150"/>
</dbReference>
<keyword evidence="3" id="KW-1185">Reference proteome</keyword>
<dbReference type="PANTHER" id="PTHR12271">
    <property type="entry name" value="POLY A POLYMERASE CID PAP -RELATED"/>
    <property type="match status" value="1"/>
</dbReference>
<reference evidence="2" key="1">
    <citation type="submission" date="2015-04" db="UniProtKB">
        <authorList>
            <consortium name="EnsemblPlants"/>
        </authorList>
    </citation>
    <scope>IDENTIFICATION</scope>
</reference>
<evidence type="ECO:0000313" key="3">
    <source>
        <dbReference type="Proteomes" id="UP000008021"/>
    </source>
</evidence>
<evidence type="ECO:0000313" key="2">
    <source>
        <dbReference type="EnsemblPlants" id="OMERI01G34150.1"/>
    </source>
</evidence>
<dbReference type="GO" id="GO:0050265">
    <property type="term" value="F:RNA uridylyltransferase activity"/>
    <property type="evidence" value="ECO:0007669"/>
    <property type="project" value="TreeGrafter"/>
</dbReference>